<organism evidence="2 3">
    <name type="scientific">Aspergillus cristatus</name>
    <name type="common">Chinese Fuzhuan brick tea-fermentation fungus</name>
    <name type="synonym">Eurotium cristatum</name>
    <dbReference type="NCBI Taxonomy" id="573508"/>
    <lineage>
        <taxon>Eukaryota</taxon>
        <taxon>Fungi</taxon>
        <taxon>Dikarya</taxon>
        <taxon>Ascomycota</taxon>
        <taxon>Pezizomycotina</taxon>
        <taxon>Eurotiomycetes</taxon>
        <taxon>Eurotiomycetidae</taxon>
        <taxon>Eurotiales</taxon>
        <taxon>Aspergillaceae</taxon>
        <taxon>Aspergillus</taxon>
        <taxon>Aspergillus subgen. Aspergillus</taxon>
    </lineage>
</organism>
<dbReference type="EMBL" id="JXNT01000015">
    <property type="protein sequence ID" value="ODM15769.1"/>
    <property type="molecule type" value="Genomic_DNA"/>
</dbReference>
<keyword evidence="1" id="KW-0732">Signal</keyword>
<reference evidence="2 3" key="1">
    <citation type="journal article" date="2016" name="BMC Genomics">
        <title>Comparative genomic and transcriptomic analyses of the Fuzhuan brick tea-fermentation fungus Aspergillus cristatus.</title>
        <authorList>
            <person name="Ge Y."/>
            <person name="Wang Y."/>
            <person name="Liu Y."/>
            <person name="Tan Y."/>
            <person name="Ren X."/>
            <person name="Zhang X."/>
            <person name="Hyde K.D."/>
            <person name="Liu Y."/>
            <person name="Liu Z."/>
        </authorList>
    </citation>
    <scope>NUCLEOTIDE SEQUENCE [LARGE SCALE GENOMIC DNA]</scope>
    <source>
        <strain evidence="2 3">GZAAS20.1005</strain>
    </source>
</reference>
<name>A0A1E3B4B4_ASPCR</name>
<dbReference type="AlphaFoldDB" id="A0A1E3B4B4"/>
<dbReference type="STRING" id="573508.A0A1E3B4B4"/>
<dbReference type="PANTHER" id="PTHR37490:SF2">
    <property type="match status" value="1"/>
</dbReference>
<dbReference type="OrthoDB" id="426718at2759"/>
<accession>A0A1E3B4B4</accession>
<dbReference type="VEuPathDB" id="FungiDB:SI65_09003"/>
<dbReference type="InterPro" id="IPR021838">
    <property type="entry name" value="DUF3431"/>
</dbReference>
<proteinExistence type="predicted"/>
<evidence type="ECO:0000256" key="1">
    <source>
        <dbReference type="SAM" id="SignalP"/>
    </source>
</evidence>
<dbReference type="PANTHER" id="PTHR37490">
    <property type="entry name" value="EXPRESSED PROTEIN"/>
    <property type="match status" value="1"/>
</dbReference>
<gene>
    <name evidence="2" type="ORF">SI65_09003</name>
</gene>
<feature type="chain" id="PRO_5009123451" evidence="1">
    <location>
        <begin position="27"/>
        <end position="283"/>
    </location>
</feature>
<sequence length="283" mass="32741">MARTSLRLGVAFILLISVLWFRSTLASLWNNGFHSIPVDVRNGTASAMPEKPDRVVVVGKMKHEDTEWVIEDLYDWQHAIYIVDDPTAPLTVPKNKGHEGNVYLQYILDNYHALPSTIVFLHSHRDGYPLAWHTEFDTHSNPITVQRLKTDFVQRNGYVNMRCNPYPGCPNELLPLRNPPDPMRGPEYVYGSAWEKLFNNTNVPEVVGAACCAQFAVSREQVLKRGYGEYEWFHSWLMETELPDEISGRVLEYMWHVIFGKEAVYCPDMEQCYRDVYGVYLDY</sequence>
<comment type="caution">
    <text evidence="2">The sequence shown here is derived from an EMBL/GenBank/DDBJ whole genome shotgun (WGS) entry which is preliminary data.</text>
</comment>
<dbReference type="Proteomes" id="UP000094569">
    <property type="component" value="Unassembled WGS sequence"/>
</dbReference>
<feature type="signal peptide" evidence="1">
    <location>
        <begin position="1"/>
        <end position="26"/>
    </location>
</feature>
<evidence type="ECO:0000313" key="2">
    <source>
        <dbReference type="EMBL" id="ODM15769.1"/>
    </source>
</evidence>
<dbReference type="Pfam" id="PF11913">
    <property type="entry name" value="DUF3431"/>
    <property type="match status" value="1"/>
</dbReference>
<keyword evidence="3" id="KW-1185">Reference proteome</keyword>
<protein>
    <submittedName>
        <fullName evidence="2">Uncharacterized protein</fullName>
    </submittedName>
</protein>
<evidence type="ECO:0000313" key="3">
    <source>
        <dbReference type="Proteomes" id="UP000094569"/>
    </source>
</evidence>